<name>A0ABU6PRW2_9BACL</name>
<comment type="caution">
    <text evidence="9">The sequence shown here is derived from an EMBL/GenBank/DDBJ whole genome shotgun (WGS) entry which is preliminary data.</text>
</comment>
<dbReference type="InterPro" id="IPR049177">
    <property type="entry name" value="MgtC_SapB_SrpB_YhiD_N"/>
</dbReference>
<dbReference type="Proteomes" id="UP001343257">
    <property type="component" value="Unassembled WGS sequence"/>
</dbReference>
<comment type="subcellular location">
    <subcellularLocation>
        <location evidence="1">Cell membrane</location>
        <topology evidence="1">Multi-pass membrane protein</topology>
    </subcellularLocation>
</comment>
<evidence type="ECO:0000313" key="9">
    <source>
        <dbReference type="EMBL" id="MED5017603.1"/>
    </source>
</evidence>
<organism evidence="9 10">
    <name type="scientific">Paenibacillus chibensis</name>
    <dbReference type="NCBI Taxonomy" id="59846"/>
    <lineage>
        <taxon>Bacteria</taxon>
        <taxon>Bacillati</taxon>
        <taxon>Bacillota</taxon>
        <taxon>Bacilli</taxon>
        <taxon>Bacillales</taxon>
        <taxon>Paenibacillaceae</taxon>
        <taxon>Paenibacillus</taxon>
    </lineage>
</organism>
<evidence type="ECO:0000313" key="10">
    <source>
        <dbReference type="Proteomes" id="UP001343257"/>
    </source>
</evidence>
<keyword evidence="4 7" id="KW-0812">Transmembrane</keyword>
<comment type="similarity">
    <text evidence="2">Belongs to the MgtC/SapB family.</text>
</comment>
<dbReference type="PANTHER" id="PTHR33778">
    <property type="entry name" value="PROTEIN MGTC"/>
    <property type="match status" value="1"/>
</dbReference>
<dbReference type="Pfam" id="PF02308">
    <property type="entry name" value="MgtC"/>
    <property type="match status" value="1"/>
</dbReference>
<feature type="transmembrane region" description="Helical" evidence="7">
    <location>
        <begin position="110"/>
        <end position="143"/>
    </location>
</feature>
<feature type="domain" description="MgtC/SapB/SrpB/YhiD N-terminal" evidence="8">
    <location>
        <begin position="18"/>
        <end position="147"/>
    </location>
</feature>
<evidence type="ECO:0000256" key="6">
    <source>
        <dbReference type="ARBA" id="ARBA00023136"/>
    </source>
</evidence>
<dbReference type="EMBL" id="JARTLD010000025">
    <property type="protein sequence ID" value="MED5017603.1"/>
    <property type="molecule type" value="Genomic_DNA"/>
</dbReference>
<protein>
    <submittedName>
        <fullName evidence="9">MgtC/SapB family protein</fullName>
    </submittedName>
</protein>
<evidence type="ECO:0000259" key="8">
    <source>
        <dbReference type="Pfam" id="PF02308"/>
    </source>
</evidence>
<evidence type="ECO:0000256" key="3">
    <source>
        <dbReference type="ARBA" id="ARBA00022475"/>
    </source>
</evidence>
<dbReference type="PRINTS" id="PR01837">
    <property type="entry name" value="MGTCSAPBPROT"/>
</dbReference>
<feature type="transmembrane region" description="Helical" evidence="7">
    <location>
        <begin position="43"/>
        <end position="62"/>
    </location>
</feature>
<evidence type="ECO:0000256" key="4">
    <source>
        <dbReference type="ARBA" id="ARBA00022692"/>
    </source>
</evidence>
<keyword evidence="3" id="KW-1003">Cell membrane</keyword>
<proteinExistence type="inferred from homology"/>
<accession>A0ABU6PRW2</accession>
<reference evidence="9 10" key="1">
    <citation type="submission" date="2023-03" db="EMBL/GenBank/DDBJ databases">
        <title>Bacillus Genome Sequencing.</title>
        <authorList>
            <person name="Dunlap C."/>
        </authorList>
    </citation>
    <scope>NUCLEOTIDE SEQUENCE [LARGE SCALE GENOMIC DNA]</scope>
    <source>
        <strain evidence="9 10">NRS-52</strain>
    </source>
</reference>
<evidence type="ECO:0000256" key="1">
    <source>
        <dbReference type="ARBA" id="ARBA00004651"/>
    </source>
</evidence>
<dbReference type="PANTHER" id="PTHR33778:SF1">
    <property type="entry name" value="MAGNESIUM TRANSPORTER YHID-RELATED"/>
    <property type="match status" value="1"/>
</dbReference>
<keyword evidence="10" id="KW-1185">Reference proteome</keyword>
<dbReference type="RefSeq" id="WP_328277377.1">
    <property type="nucleotide sequence ID" value="NZ_JARTLD010000025.1"/>
</dbReference>
<evidence type="ECO:0000256" key="7">
    <source>
        <dbReference type="SAM" id="Phobius"/>
    </source>
</evidence>
<keyword evidence="5 7" id="KW-1133">Transmembrane helix</keyword>
<feature type="transmembrane region" description="Helical" evidence="7">
    <location>
        <begin position="14"/>
        <end position="31"/>
    </location>
</feature>
<dbReference type="InterPro" id="IPR003416">
    <property type="entry name" value="MgtC/SapB/SrpB/YhiD_fam"/>
</dbReference>
<keyword evidence="6 7" id="KW-0472">Membrane</keyword>
<sequence>MPATDIWHITPWELVVRMVLAAVLGGIIGFEREWSNHAAGFRTHIQVCLGSASIMLLSIYGFSEFVDETNVRVDPARLSAQVISGIGFLGAGAILRNGNMIKGLTTAASIWVVAAIGLCVGAGFFIGAITCTVIVLVNLFLFNKWEKIWIKKRRFHEIQMVVSDEPGKLDLIISKLREYDVAVVNVKMLHGDSSGNEKSEQSDVALLLSVTAVQTDQCLRAMEEIISLNIAKSVEATIKRDVSAKLDISENKNETVSMP</sequence>
<evidence type="ECO:0000256" key="5">
    <source>
        <dbReference type="ARBA" id="ARBA00022989"/>
    </source>
</evidence>
<gene>
    <name evidence="9" type="ORF">P9847_09845</name>
</gene>
<evidence type="ECO:0000256" key="2">
    <source>
        <dbReference type="ARBA" id="ARBA00009298"/>
    </source>
</evidence>